<protein>
    <submittedName>
        <fullName evidence="1">Uncharacterized protein</fullName>
    </submittedName>
</protein>
<dbReference type="InterPro" id="IPR039278">
    <property type="entry name" value="Red1"/>
</dbReference>
<sequence>MDKEETATRLITKLDERDESCAHLVGYLYSIDECKRVLNRYIRTKYTGVRFIWNHIFNLLSESEEHALLLVYMNKWWKSVWKVENMKREKGACIDGCFTPTKNPVVSGFGSSSGTVRRNASDMYAIFSCCDEEDCTANYSSMQIYTEIVRLTQVSFGLDLIKGLPSWFDLPGNYLLPICVCRLLRKDSDVTKSGIFWALSSMMKALLDAVPDAPEFAFIEVADIVDQMLPSIDGKKRDSLHLQAVHLHAKALSAYPFSRMMWQSYEKCTSKFASTTKL</sequence>
<comment type="caution">
    <text evidence="1">The sequence shown here is derived from an EMBL/GenBank/DDBJ whole genome shotgun (WGS) entry which is preliminary data.</text>
</comment>
<organism evidence="1 2">
    <name type="scientific">Cinchona calisaya</name>
    <dbReference type="NCBI Taxonomy" id="153742"/>
    <lineage>
        <taxon>Eukaryota</taxon>
        <taxon>Viridiplantae</taxon>
        <taxon>Streptophyta</taxon>
        <taxon>Embryophyta</taxon>
        <taxon>Tracheophyta</taxon>
        <taxon>Spermatophyta</taxon>
        <taxon>Magnoliopsida</taxon>
        <taxon>eudicotyledons</taxon>
        <taxon>Gunneridae</taxon>
        <taxon>Pentapetalae</taxon>
        <taxon>asterids</taxon>
        <taxon>lamiids</taxon>
        <taxon>Gentianales</taxon>
        <taxon>Rubiaceae</taxon>
        <taxon>Cinchonoideae</taxon>
        <taxon>Cinchoneae</taxon>
        <taxon>Cinchona</taxon>
    </lineage>
</organism>
<dbReference type="AlphaFoldDB" id="A0ABD2ZPB0"/>
<proteinExistence type="predicted"/>
<name>A0ABD2ZPB0_9GENT</name>
<evidence type="ECO:0000313" key="2">
    <source>
        <dbReference type="Proteomes" id="UP001630127"/>
    </source>
</evidence>
<reference evidence="1 2" key="1">
    <citation type="submission" date="2024-11" db="EMBL/GenBank/DDBJ databases">
        <title>A near-complete genome assembly of Cinchona calisaya.</title>
        <authorList>
            <person name="Lian D.C."/>
            <person name="Zhao X.W."/>
            <person name="Wei L."/>
        </authorList>
    </citation>
    <scope>NUCLEOTIDE SEQUENCE [LARGE SCALE GENOMIC DNA]</scope>
    <source>
        <tissue evidence="1">Nenye</tissue>
    </source>
</reference>
<dbReference type="EMBL" id="JBJUIK010000008">
    <property type="protein sequence ID" value="KAL3520954.1"/>
    <property type="molecule type" value="Genomic_DNA"/>
</dbReference>
<gene>
    <name evidence="1" type="ORF">ACH5RR_019103</name>
</gene>
<dbReference type="Proteomes" id="UP001630127">
    <property type="component" value="Unassembled WGS sequence"/>
</dbReference>
<evidence type="ECO:0000313" key="1">
    <source>
        <dbReference type="EMBL" id="KAL3520954.1"/>
    </source>
</evidence>
<keyword evidence="2" id="KW-1185">Reference proteome</keyword>
<accession>A0ABD2ZPB0</accession>
<dbReference type="PANTHER" id="PTHR21563">
    <property type="entry name" value="ZINC FINGER C3H1 DOMAIN-CONTAINING PROTEIN"/>
    <property type="match status" value="1"/>
</dbReference>
<dbReference type="PANTHER" id="PTHR21563:SF3">
    <property type="entry name" value="ZINC FINGER C3H1 DOMAIN-CONTAINING PROTEIN"/>
    <property type="match status" value="1"/>
</dbReference>